<dbReference type="EMBL" id="JABBNB010000007">
    <property type="protein sequence ID" value="NMO01312.1"/>
    <property type="molecule type" value="Genomic_DNA"/>
</dbReference>
<dbReference type="Gene3D" id="1.25.40.10">
    <property type="entry name" value="Tetratricopeptide repeat domain"/>
    <property type="match status" value="1"/>
</dbReference>
<dbReference type="InterPro" id="IPR027417">
    <property type="entry name" value="P-loop_NTPase"/>
</dbReference>
<feature type="DNA-binding region" description="OmpR/PhoB-type" evidence="5">
    <location>
        <begin position="1"/>
        <end position="97"/>
    </location>
</feature>
<dbReference type="InterPro" id="IPR051677">
    <property type="entry name" value="AfsR-DnrI-RedD_regulator"/>
</dbReference>
<dbReference type="Proteomes" id="UP000550729">
    <property type="component" value="Unassembled WGS sequence"/>
</dbReference>
<dbReference type="Pfam" id="PF03704">
    <property type="entry name" value="BTAD"/>
    <property type="match status" value="1"/>
</dbReference>
<feature type="domain" description="OmpR/PhoB-type" evidence="6">
    <location>
        <begin position="1"/>
        <end position="97"/>
    </location>
</feature>
<dbReference type="Gene3D" id="1.10.10.10">
    <property type="entry name" value="Winged helix-like DNA-binding domain superfamily/Winged helix DNA-binding domain"/>
    <property type="match status" value="1"/>
</dbReference>
<organism evidence="7 8">
    <name type="scientific">Gordonia asplenii</name>
    <dbReference type="NCBI Taxonomy" id="2725283"/>
    <lineage>
        <taxon>Bacteria</taxon>
        <taxon>Bacillati</taxon>
        <taxon>Actinomycetota</taxon>
        <taxon>Actinomycetes</taxon>
        <taxon>Mycobacteriales</taxon>
        <taxon>Gordoniaceae</taxon>
        <taxon>Gordonia</taxon>
    </lineage>
</organism>
<dbReference type="InterPro" id="IPR016032">
    <property type="entry name" value="Sig_transdc_resp-reg_C-effctor"/>
</dbReference>
<dbReference type="PANTHER" id="PTHR35807:SF1">
    <property type="entry name" value="TRANSCRIPTIONAL REGULATOR REDD"/>
    <property type="match status" value="1"/>
</dbReference>
<keyword evidence="8" id="KW-1185">Reference proteome</keyword>
<accession>A0A848KSR9</accession>
<evidence type="ECO:0000256" key="1">
    <source>
        <dbReference type="ARBA" id="ARBA00005820"/>
    </source>
</evidence>
<comment type="similarity">
    <text evidence="1">Belongs to the AfsR/DnrI/RedD regulatory family.</text>
</comment>
<dbReference type="Gene3D" id="3.40.50.300">
    <property type="entry name" value="P-loop containing nucleotide triphosphate hydrolases"/>
    <property type="match status" value="1"/>
</dbReference>
<dbReference type="SUPFAM" id="SSF48452">
    <property type="entry name" value="TPR-like"/>
    <property type="match status" value="1"/>
</dbReference>
<dbReference type="AlphaFoldDB" id="A0A848KSR9"/>
<dbReference type="GO" id="GO:0006355">
    <property type="term" value="P:regulation of DNA-templated transcription"/>
    <property type="evidence" value="ECO:0007669"/>
    <property type="project" value="InterPro"/>
</dbReference>
<proteinExistence type="inferred from homology"/>
<dbReference type="SUPFAM" id="SSF46894">
    <property type="entry name" value="C-terminal effector domain of the bipartite response regulators"/>
    <property type="match status" value="1"/>
</dbReference>
<evidence type="ECO:0000259" key="6">
    <source>
        <dbReference type="PROSITE" id="PS51755"/>
    </source>
</evidence>
<dbReference type="PROSITE" id="PS51755">
    <property type="entry name" value="OMPR_PHOB"/>
    <property type="match status" value="1"/>
</dbReference>
<dbReference type="InterPro" id="IPR011990">
    <property type="entry name" value="TPR-like_helical_dom_sf"/>
</dbReference>
<dbReference type="InterPro" id="IPR041664">
    <property type="entry name" value="AAA_16"/>
</dbReference>
<evidence type="ECO:0000256" key="4">
    <source>
        <dbReference type="ARBA" id="ARBA00023163"/>
    </source>
</evidence>
<comment type="caution">
    <text evidence="7">The sequence shown here is derived from an EMBL/GenBank/DDBJ whole genome shotgun (WGS) entry which is preliminary data.</text>
</comment>
<dbReference type="RefSeq" id="WP_170193812.1">
    <property type="nucleotide sequence ID" value="NZ_JABBNB010000007.1"/>
</dbReference>
<dbReference type="InterPro" id="IPR001867">
    <property type="entry name" value="OmpR/PhoB-type_DNA-bd"/>
</dbReference>
<reference evidence="7 8" key="1">
    <citation type="submission" date="2020-04" db="EMBL/GenBank/DDBJ databases">
        <title>Gordonia sp. nov. TBRC 11910.</title>
        <authorList>
            <person name="Suriyachadkun C."/>
        </authorList>
    </citation>
    <scope>NUCLEOTIDE SEQUENCE [LARGE SCALE GENOMIC DNA]</scope>
    <source>
        <strain evidence="7 8">TBRC 11910</strain>
    </source>
</reference>
<keyword evidence="2" id="KW-0805">Transcription regulation</keyword>
<dbReference type="GO" id="GO:0000160">
    <property type="term" value="P:phosphorelay signal transduction system"/>
    <property type="evidence" value="ECO:0007669"/>
    <property type="project" value="InterPro"/>
</dbReference>
<protein>
    <submittedName>
        <fullName evidence="7">AAA family ATPase</fullName>
    </submittedName>
</protein>
<keyword evidence="4" id="KW-0804">Transcription</keyword>
<dbReference type="CDD" id="cd15831">
    <property type="entry name" value="BTAD"/>
    <property type="match status" value="1"/>
</dbReference>
<dbReference type="PANTHER" id="PTHR35807">
    <property type="entry name" value="TRANSCRIPTIONAL REGULATOR REDD-RELATED"/>
    <property type="match status" value="1"/>
</dbReference>
<sequence length="1098" mass="117608">MRIQVLGPLAAADARGALELGGPKQRAVVALLTIAHGHVVSVDKLADDLWHGEPPRRALGALQAYVSNLRRILEPDRPPRSPATLLVSQAPGYALRLGVDDVDAWRFEAALRAPDADDPHERRRRLDAALGLWQGSAFADFADAPWARAESARLEELRSVARERQAAATLECGDAATAALLADALRRDHPLREDAWRIMAHALYLSGRQAESLGVIREARAMLSDELGLDPGPALVALESDVLAQRVPVEATAVRPAVAVTLTADDPARGRPGTRILGRDTEIDAVRTVADDTGADRRPGLCLVTGSAGDGKTALLTQIADDLAAAGWQVAFGRCPEADGAPPAWAWSQALRALCADGVADDALATLLARADDAAPNAETSAEMSRFLLHRKVVDFLRERAADAPVAVFLDDVHRAESETLSLLTEVAGEAPVLLVVAYRRDEVGRHLESALASLAASAPLRIDLAGLALADATQLVEAEAASTPKPEVMQVLLERTGGNPFYLKESARLLRSEGALVAVSAVPAGVRDVLRRRLSRLPDIAVSVLRLAALVGRHADLDVLLHAAEVDEDTVLDGLDAGVLAGLLDVGDTTMSFTHALVRDTLVDDIPRFRRLRWHRRIAAAVERVHPNDVAALAYHHGAALTIDNARIAADYAVAAADLADSNFAYDVAADNLRAADRALTRIAGVDVAERVDLLARLSRALLADGLTESSRETRLRAVRLAQTSNRPELVVPAVTAWSLPTPLITRRYGFVDADIVAAVEECLADERGEAVDDRCRLLAVLVDEVYGEHEERAVSAAREVADLSAHSCDPNVRGLGINAYLMLPHHLTPDAERAAMADELITLGYDSGQEVFALIGHFGHVQLHGARGELDSATIHLAEMDDLVRKFRWGQARASNLLIHGMLAHARGDFAASMQRYREAYAVFEQQALADGAGMTALAMFSVGLSTGDVAQYVSTLTSIDSSARDVLKDPIALALLEAGRADEARAQRRGVRPVRKDFFHSLLLTTRGIAVAALGERREAAGLFDDLLRYSGQIGGANTGCYAVGPVDTVLGDLCSLLGDRRRAATFYASAVELALRCGNEAWANTARSRLQVVH</sequence>
<dbReference type="Pfam" id="PF00486">
    <property type="entry name" value="Trans_reg_C"/>
    <property type="match status" value="1"/>
</dbReference>
<dbReference type="InterPro" id="IPR036388">
    <property type="entry name" value="WH-like_DNA-bd_sf"/>
</dbReference>
<dbReference type="SUPFAM" id="SSF52540">
    <property type="entry name" value="P-loop containing nucleoside triphosphate hydrolases"/>
    <property type="match status" value="1"/>
</dbReference>
<dbReference type="GO" id="GO:0003677">
    <property type="term" value="F:DNA binding"/>
    <property type="evidence" value="ECO:0007669"/>
    <property type="project" value="UniProtKB-UniRule"/>
</dbReference>
<name>A0A848KSR9_9ACTN</name>
<dbReference type="SMART" id="SM01043">
    <property type="entry name" value="BTAD"/>
    <property type="match status" value="1"/>
</dbReference>
<keyword evidence="3 5" id="KW-0238">DNA-binding</keyword>
<gene>
    <name evidence="7" type="ORF">HH308_08795</name>
</gene>
<dbReference type="InterPro" id="IPR005158">
    <property type="entry name" value="BTAD"/>
</dbReference>
<evidence type="ECO:0000256" key="3">
    <source>
        <dbReference type="ARBA" id="ARBA00023125"/>
    </source>
</evidence>
<evidence type="ECO:0000256" key="5">
    <source>
        <dbReference type="PROSITE-ProRule" id="PRU01091"/>
    </source>
</evidence>
<evidence type="ECO:0000313" key="7">
    <source>
        <dbReference type="EMBL" id="NMO01312.1"/>
    </source>
</evidence>
<dbReference type="SMART" id="SM00862">
    <property type="entry name" value="Trans_reg_C"/>
    <property type="match status" value="1"/>
</dbReference>
<evidence type="ECO:0000256" key="2">
    <source>
        <dbReference type="ARBA" id="ARBA00023015"/>
    </source>
</evidence>
<evidence type="ECO:0000313" key="8">
    <source>
        <dbReference type="Proteomes" id="UP000550729"/>
    </source>
</evidence>
<dbReference type="Pfam" id="PF13191">
    <property type="entry name" value="AAA_16"/>
    <property type="match status" value="1"/>
</dbReference>